<dbReference type="GO" id="GO:0071897">
    <property type="term" value="P:DNA biosynthetic process"/>
    <property type="evidence" value="ECO:0007669"/>
    <property type="project" value="UniProtKB-ARBA"/>
</dbReference>
<protein>
    <recommendedName>
        <fullName evidence="2">Reverse transcriptase/retrotransposon-derived protein RNase H-like domain-containing protein</fullName>
    </recommendedName>
</protein>
<dbReference type="Gene3D" id="3.10.20.370">
    <property type="match status" value="1"/>
</dbReference>
<organism evidence="3 4">
    <name type="scientific">Araneus ventricosus</name>
    <name type="common">Orbweaver spider</name>
    <name type="synonym">Epeira ventricosa</name>
    <dbReference type="NCBI Taxonomy" id="182803"/>
    <lineage>
        <taxon>Eukaryota</taxon>
        <taxon>Metazoa</taxon>
        <taxon>Ecdysozoa</taxon>
        <taxon>Arthropoda</taxon>
        <taxon>Chelicerata</taxon>
        <taxon>Arachnida</taxon>
        <taxon>Araneae</taxon>
        <taxon>Araneomorphae</taxon>
        <taxon>Entelegynae</taxon>
        <taxon>Araneoidea</taxon>
        <taxon>Araneidae</taxon>
        <taxon>Araneus</taxon>
    </lineage>
</organism>
<dbReference type="InterPro" id="IPR043128">
    <property type="entry name" value="Rev_trsase/Diguanyl_cyclase"/>
</dbReference>
<evidence type="ECO:0000256" key="1">
    <source>
        <dbReference type="ARBA" id="ARBA00023268"/>
    </source>
</evidence>
<evidence type="ECO:0000259" key="2">
    <source>
        <dbReference type="Pfam" id="PF17919"/>
    </source>
</evidence>
<keyword evidence="1" id="KW-0511">Multifunctional enzyme</keyword>
<dbReference type="PANTHER" id="PTHR37984:SF5">
    <property type="entry name" value="PROTEIN NYNRIN-LIKE"/>
    <property type="match status" value="1"/>
</dbReference>
<dbReference type="InterPro" id="IPR041577">
    <property type="entry name" value="RT_RNaseH_2"/>
</dbReference>
<dbReference type="EMBL" id="BGPR01017669">
    <property type="protein sequence ID" value="GBN76874.1"/>
    <property type="molecule type" value="Genomic_DNA"/>
</dbReference>
<gene>
    <name evidence="3" type="ORF">AVEN_132879_1</name>
</gene>
<dbReference type="SUPFAM" id="SSF56672">
    <property type="entry name" value="DNA/RNA polymerases"/>
    <property type="match status" value="1"/>
</dbReference>
<sequence>MAVHLHKLNEAKSHFNWTDGCEKSFNSLKRALISAPILTYLRIDKDFILDTDTGNEGIGAVLSQNIRNEERVIAHFSKSLVKLKEIIVLDVKNY</sequence>
<accession>A0A4Y2RM47</accession>
<dbReference type="Gene3D" id="3.30.70.270">
    <property type="match status" value="1"/>
</dbReference>
<name>A0A4Y2RM47_ARAVE</name>
<reference evidence="3 4" key="1">
    <citation type="journal article" date="2019" name="Sci. Rep.">
        <title>Orb-weaving spider Araneus ventricosus genome elucidates the spidroin gene catalogue.</title>
        <authorList>
            <person name="Kono N."/>
            <person name="Nakamura H."/>
            <person name="Ohtoshi R."/>
            <person name="Moran D.A.P."/>
            <person name="Shinohara A."/>
            <person name="Yoshida Y."/>
            <person name="Fujiwara M."/>
            <person name="Mori M."/>
            <person name="Tomita M."/>
            <person name="Arakawa K."/>
        </authorList>
    </citation>
    <scope>NUCLEOTIDE SEQUENCE [LARGE SCALE GENOMIC DNA]</scope>
</reference>
<dbReference type="PANTHER" id="PTHR37984">
    <property type="entry name" value="PROTEIN CBG26694"/>
    <property type="match status" value="1"/>
</dbReference>
<feature type="domain" description="Reverse transcriptase/retrotransposon-derived protein RNase H-like" evidence="2">
    <location>
        <begin position="17"/>
        <end position="82"/>
    </location>
</feature>
<dbReference type="Pfam" id="PF17919">
    <property type="entry name" value="RT_RNaseH_2"/>
    <property type="match status" value="1"/>
</dbReference>
<proteinExistence type="predicted"/>
<dbReference type="InterPro" id="IPR050951">
    <property type="entry name" value="Retrovirus_Pol_polyprotein"/>
</dbReference>
<dbReference type="InterPro" id="IPR043502">
    <property type="entry name" value="DNA/RNA_pol_sf"/>
</dbReference>
<comment type="caution">
    <text evidence="3">The sequence shown here is derived from an EMBL/GenBank/DDBJ whole genome shotgun (WGS) entry which is preliminary data.</text>
</comment>
<dbReference type="AlphaFoldDB" id="A0A4Y2RM47"/>
<dbReference type="Proteomes" id="UP000499080">
    <property type="component" value="Unassembled WGS sequence"/>
</dbReference>
<dbReference type="GO" id="GO:0003824">
    <property type="term" value="F:catalytic activity"/>
    <property type="evidence" value="ECO:0007669"/>
    <property type="project" value="UniProtKB-KW"/>
</dbReference>
<evidence type="ECO:0000313" key="4">
    <source>
        <dbReference type="Proteomes" id="UP000499080"/>
    </source>
</evidence>
<evidence type="ECO:0000313" key="3">
    <source>
        <dbReference type="EMBL" id="GBN76874.1"/>
    </source>
</evidence>
<keyword evidence="4" id="KW-1185">Reference proteome</keyword>
<dbReference type="OrthoDB" id="6425250at2759"/>